<accession>A0ACC6N2X8</accession>
<name>A0ACC6N2X8_9HYPH</name>
<dbReference type="EMBL" id="JAYESG010000012">
    <property type="protein sequence ID" value="MEA3519743.1"/>
    <property type="molecule type" value="Genomic_DNA"/>
</dbReference>
<comment type="caution">
    <text evidence="1">The sequence shown here is derived from an EMBL/GenBank/DDBJ whole genome shotgun (WGS) entry which is preliminary data.</text>
</comment>
<gene>
    <name evidence="1" type="ORF">U8465_21930</name>
</gene>
<reference evidence="1" key="1">
    <citation type="submission" date="2023-12" db="EMBL/GenBank/DDBJ databases">
        <title>Diversity of Rhizobium in root nodule of phaseolus vulgaris.</title>
        <authorList>
            <person name="Wang H."/>
        </authorList>
    </citation>
    <scope>NUCLEOTIDE SEQUENCE</scope>
    <source>
        <strain evidence="1">MJ31</strain>
    </source>
</reference>
<evidence type="ECO:0000313" key="1">
    <source>
        <dbReference type="EMBL" id="MEA3519743.1"/>
    </source>
</evidence>
<proteinExistence type="predicted"/>
<protein>
    <submittedName>
        <fullName evidence="1">Gfo/Idh/MocA family oxidoreductase</fullName>
    </submittedName>
</protein>
<organism evidence="1 2">
    <name type="scientific">Rhizobium mulingense</name>
    <dbReference type="NCBI Taxonomy" id="3031128"/>
    <lineage>
        <taxon>Bacteria</taxon>
        <taxon>Pseudomonadati</taxon>
        <taxon>Pseudomonadota</taxon>
        <taxon>Alphaproteobacteria</taxon>
        <taxon>Hyphomicrobiales</taxon>
        <taxon>Rhizobiaceae</taxon>
        <taxon>Rhizobium/Agrobacterium group</taxon>
        <taxon>Rhizobium</taxon>
    </lineage>
</organism>
<sequence>MVLRIGVIGTGAIGREHVRRINQVLAGARIVALSDVHRPSAEAVKSSSAPDAIVLDRSEELLGSPHVDAVAAITADACVRAQETDGQAVRFELPPRPDLYR</sequence>
<keyword evidence="2" id="KW-1185">Reference proteome</keyword>
<dbReference type="Proteomes" id="UP001304050">
    <property type="component" value="Unassembled WGS sequence"/>
</dbReference>
<evidence type="ECO:0000313" key="2">
    <source>
        <dbReference type="Proteomes" id="UP001304050"/>
    </source>
</evidence>